<proteinExistence type="predicted"/>
<evidence type="ECO:0000313" key="4">
    <source>
        <dbReference type="Proteomes" id="UP000700908"/>
    </source>
</evidence>
<keyword evidence="1" id="KW-0808">Transferase</keyword>
<dbReference type="EMBL" id="JAIMFO010000008">
    <property type="protein sequence ID" value="MBY4798110.1"/>
    <property type="molecule type" value="Genomic_DNA"/>
</dbReference>
<dbReference type="SUPFAM" id="SSF53062">
    <property type="entry name" value="PTS system fructose IIA component-like"/>
    <property type="match status" value="1"/>
</dbReference>
<dbReference type="InterPro" id="IPR051471">
    <property type="entry name" value="Bacterial_PTS_sugar_comp"/>
</dbReference>
<feature type="domain" description="PTS EIIA type-4" evidence="2">
    <location>
        <begin position="1"/>
        <end position="122"/>
    </location>
</feature>
<dbReference type="RefSeq" id="WP_222199837.1">
    <property type="nucleotide sequence ID" value="NZ_JAIMFO010000008.1"/>
</dbReference>
<name>A0ABS7MNY1_9ACTN</name>
<comment type="caution">
    <text evidence="3">The sequence shown here is derived from an EMBL/GenBank/DDBJ whole genome shotgun (WGS) entry which is preliminary data.</text>
</comment>
<gene>
    <name evidence="3" type="ORF">K6V98_07100</name>
</gene>
<reference evidence="3 4" key="1">
    <citation type="submission" date="2021-08" db="EMBL/GenBank/DDBJ databases">
        <title>Collinsella faecalis sp. nov. isolated from swine faeces.</title>
        <authorList>
            <person name="Oh B.S."/>
            <person name="Lee J.H."/>
        </authorList>
    </citation>
    <scope>NUCLEOTIDE SEQUENCE [LARGE SCALE GENOMIC DNA]</scope>
    <source>
        <strain evidence="3 4">AGMB00827</strain>
    </source>
</reference>
<evidence type="ECO:0000259" key="2">
    <source>
        <dbReference type="PROSITE" id="PS51096"/>
    </source>
</evidence>
<dbReference type="PANTHER" id="PTHR33799:SF1">
    <property type="entry name" value="PTS SYSTEM MANNOSE-SPECIFIC EIIAB COMPONENT-RELATED"/>
    <property type="match status" value="1"/>
</dbReference>
<dbReference type="InterPro" id="IPR036662">
    <property type="entry name" value="PTS_EIIA_man-typ_sf"/>
</dbReference>
<dbReference type="Gene3D" id="3.40.50.510">
    <property type="entry name" value="Phosphotransferase system, mannose-type IIA component"/>
    <property type="match status" value="1"/>
</dbReference>
<accession>A0ABS7MNY1</accession>
<protein>
    <recommendedName>
        <fullName evidence="2">PTS EIIA type-4 domain-containing protein</fullName>
    </recommendedName>
</protein>
<dbReference type="PANTHER" id="PTHR33799">
    <property type="entry name" value="PTS PERMEASE-RELATED-RELATED"/>
    <property type="match status" value="1"/>
</dbReference>
<dbReference type="Pfam" id="PF03610">
    <property type="entry name" value="EIIA-man"/>
    <property type="match status" value="1"/>
</dbReference>
<keyword evidence="4" id="KW-1185">Reference proteome</keyword>
<sequence>MNKILLASHGPLATAMKAAAELFTGPTDRIESICAYVDEASMDVGVLIDAWLASRHVNDRWVVITDIFGGSVNNEFMVRMADGGFMLIAGMNLGLVIELVCGLDRLSLENVEQSVEQSRAGIVFCNNLATAGGEDEEF</sequence>
<organism evidence="3 4">
    <name type="scientific">Collinsella ureilytica</name>
    <dbReference type="NCBI Taxonomy" id="2869515"/>
    <lineage>
        <taxon>Bacteria</taxon>
        <taxon>Bacillati</taxon>
        <taxon>Actinomycetota</taxon>
        <taxon>Coriobacteriia</taxon>
        <taxon>Coriobacteriales</taxon>
        <taxon>Coriobacteriaceae</taxon>
        <taxon>Collinsella</taxon>
    </lineage>
</organism>
<dbReference type="PROSITE" id="PS51096">
    <property type="entry name" value="PTS_EIIA_TYPE_4"/>
    <property type="match status" value="1"/>
</dbReference>
<dbReference type="Proteomes" id="UP000700908">
    <property type="component" value="Unassembled WGS sequence"/>
</dbReference>
<dbReference type="InterPro" id="IPR004701">
    <property type="entry name" value="PTS_EIIA_man-typ"/>
</dbReference>
<evidence type="ECO:0000256" key="1">
    <source>
        <dbReference type="ARBA" id="ARBA00022679"/>
    </source>
</evidence>
<evidence type="ECO:0000313" key="3">
    <source>
        <dbReference type="EMBL" id="MBY4798110.1"/>
    </source>
</evidence>